<name>A0A3P7LTN9_DIBLA</name>
<evidence type="ECO:0000313" key="2">
    <source>
        <dbReference type="EMBL" id="VDN16570.1"/>
    </source>
</evidence>
<organism evidence="2 3">
    <name type="scientific">Dibothriocephalus latus</name>
    <name type="common">Fish tapeworm</name>
    <name type="synonym">Diphyllobothrium latum</name>
    <dbReference type="NCBI Taxonomy" id="60516"/>
    <lineage>
        <taxon>Eukaryota</taxon>
        <taxon>Metazoa</taxon>
        <taxon>Spiralia</taxon>
        <taxon>Lophotrochozoa</taxon>
        <taxon>Platyhelminthes</taxon>
        <taxon>Cestoda</taxon>
        <taxon>Eucestoda</taxon>
        <taxon>Diphyllobothriidea</taxon>
        <taxon>Diphyllobothriidae</taxon>
        <taxon>Dibothriocephalus</taxon>
    </lineage>
</organism>
<accession>A0A3P7LTN9</accession>
<keyword evidence="3" id="KW-1185">Reference proteome</keyword>
<dbReference type="Proteomes" id="UP000281553">
    <property type="component" value="Unassembled WGS sequence"/>
</dbReference>
<gene>
    <name evidence="2" type="ORF">DILT_LOCUS12401</name>
</gene>
<dbReference type="EMBL" id="UYRU01066327">
    <property type="protein sequence ID" value="VDN16570.1"/>
    <property type="molecule type" value="Genomic_DNA"/>
</dbReference>
<protein>
    <submittedName>
        <fullName evidence="2">Uncharacterized protein</fullName>
    </submittedName>
</protein>
<evidence type="ECO:0000313" key="3">
    <source>
        <dbReference type="Proteomes" id="UP000281553"/>
    </source>
</evidence>
<keyword evidence="1" id="KW-0812">Transmembrane</keyword>
<dbReference type="OrthoDB" id="6247867at2759"/>
<reference evidence="2 3" key="1">
    <citation type="submission" date="2018-11" db="EMBL/GenBank/DDBJ databases">
        <authorList>
            <consortium name="Pathogen Informatics"/>
        </authorList>
    </citation>
    <scope>NUCLEOTIDE SEQUENCE [LARGE SCALE GENOMIC DNA]</scope>
</reference>
<keyword evidence="1" id="KW-0472">Membrane</keyword>
<keyword evidence="1" id="KW-1133">Transmembrane helix</keyword>
<evidence type="ECO:0000256" key="1">
    <source>
        <dbReference type="SAM" id="Phobius"/>
    </source>
</evidence>
<sequence length="226" mass="25883">MRFPRIHNDHYLASTNKHKEYNEKRIFGARHLLADVGLTDERTRMRRLIVGIICLLLLNLLLFFLFVTIGCYLRRRFRRRRKSSMACQIISASNASDLVRDQVNPGQSNVKEAANGTAVGSKNAHTASNGFHNYQPEFIFPPVSLPIRSKEEQQLLKNGNPTIPDGEVCLPSRPPAPRHSTLLQRLSLHVPWRRRGSTSRYKHTLVLEHPNDSLNVDWGIKNLHPL</sequence>
<feature type="transmembrane region" description="Helical" evidence="1">
    <location>
        <begin position="48"/>
        <end position="73"/>
    </location>
</feature>
<dbReference type="AlphaFoldDB" id="A0A3P7LTN9"/>
<proteinExistence type="predicted"/>